<evidence type="ECO:0000313" key="6">
    <source>
        <dbReference type="EMBL" id="PWI58264.1"/>
    </source>
</evidence>
<dbReference type="SUPFAM" id="SSF51905">
    <property type="entry name" value="FAD/NAD(P)-binding domain"/>
    <property type="match status" value="1"/>
</dbReference>
<evidence type="ECO:0000256" key="2">
    <source>
        <dbReference type="ARBA" id="ARBA00022630"/>
    </source>
</evidence>
<dbReference type="InterPro" id="IPR055178">
    <property type="entry name" value="RsdA/BaiN/AoA(So)-like_dom"/>
</dbReference>
<dbReference type="EMBL" id="MPDK01000005">
    <property type="protein sequence ID" value="PWI58264.1"/>
    <property type="molecule type" value="Genomic_DNA"/>
</dbReference>
<dbReference type="Gene3D" id="2.40.30.10">
    <property type="entry name" value="Translation factors"/>
    <property type="match status" value="1"/>
</dbReference>
<dbReference type="InterPro" id="IPR023166">
    <property type="entry name" value="BaiN-like_dom_sf"/>
</dbReference>
<dbReference type="AlphaFoldDB" id="A0A2U3DAF7"/>
<dbReference type="PANTHER" id="PTHR42887:SF2">
    <property type="entry name" value="OS12G0638800 PROTEIN"/>
    <property type="match status" value="1"/>
</dbReference>
<dbReference type="NCBIfam" id="TIGR00275">
    <property type="entry name" value="aminoacetone oxidase family FAD-binding enzyme"/>
    <property type="match status" value="1"/>
</dbReference>
<dbReference type="InterPro" id="IPR057661">
    <property type="entry name" value="RsdA/BaiN/AoA(So)_Rossmann"/>
</dbReference>
<accession>A0A2U3DAF7</accession>
<keyword evidence="7" id="KW-1185">Reference proteome</keyword>
<comment type="cofactor">
    <cofactor evidence="1">
        <name>FAD</name>
        <dbReference type="ChEBI" id="CHEBI:57692"/>
    </cofactor>
</comment>
<dbReference type="Gene3D" id="1.10.8.260">
    <property type="entry name" value="HI0933 insert domain-like"/>
    <property type="match status" value="1"/>
</dbReference>
<feature type="domain" description="RsdA/BaiN/AoA(So)-like insert" evidence="5">
    <location>
        <begin position="178"/>
        <end position="346"/>
    </location>
</feature>
<evidence type="ECO:0000259" key="4">
    <source>
        <dbReference type="Pfam" id="PF03486"/>
    </source>
</evidence>
<reference evidence="6 7" key="1">
    <citation type="submission" date="2016-11" db="EMBL/GenBank/DDBJ databases">
        <title>Comparative genomics of Acidibacillus ferroxidans species.</title>
        <authorList>
            <person name="Oliveira G."/>
            <person name="Nunes G."/>
            <person name="Oliveira R."/>
            <person name="Araujo F."/>
            <person name="Salim A."/>
            <person name="Scholte L."/>
            <person name="Morais D."/>
            <person name="Nancucheo I."/>
            <person name="Johnson D.B."/>
            <person name="Grail B."/>
            <person name="Bittencourt J."/>
            <person name="Valadares R."/>
        </authorList>
    </citation>
    <scope>NUCLEOTIDE SEQUENCE [LARGE SCALE GENOMIC DNA]</scope>
    <source>
        <strain evidence="6 7">Y002</strain>
    </source>
</reference>
<name>A0A2U3DAF7_SULT2</name>
<dbReference type="PANTHER" id="PTHR42887">
    <property type="entry name" value="OS12G0638800 PROTEIN"/>
    <property type="match status" value="1"/>
</dbReference>
<dbReference type="Proteomes" id="UP000245380">
    <property type="component" value="Unassembled WGS sequence"/>
</dbReference>
<keyword evidence="2" id="KW-0285">Flavoprotein</keyword>
<gene>
    <name evidence="6" type="ORF">BM613_04290</name>
</gene>
<dbReference type="InterPro" id="IPR036188">
    <property type="entry name" value="FAD/NAD-bd_sf"/>
</dbReference>
<dbReference type="Pfam" id="PF03486">
    <property type="entry name" value="HI0933_like"/>
    <property type="match status" value="1"/>
</dbReference>
<feature type="domain" description="RsdA/BaiN/AoA(So)-like Rossmann fold-like" evidence="4">
    <location>
        <begin position="1"/>
        <end position="399"/>
    </location>
</feature>
<evidence type="ECO:0000256" key="1">
    <source>
        <dbReference type="ARBA" id="ARBA00001974"/>
    </source>
</evidence>
<evidence type="ECO:0000259" key="5">
    <source>
        <dbReference type="Pfam" id="PF22780"/>
    </source>
</evidence>
<organism evidence="6 7">
    <name type="scientific">Sulfoacidibacillus thermotolerans</name>
    <name type="common">Acidibacillus sulfuroxidans</name>
    <dbReference type="NCBI Taxonomy" id="1765684"/>
    <lineage>
        <taxon>Bacteria</taxon>
        <taxon>Bacillati</taxon>
        <taxon>Bacillota</taxon>
        <taxon>Bacilli</taxon>
        <taxon>Bacillales</taxon>
        <taxon>Alicyclobacillaceae</taxon>
        <taxon>Sulfoacidibacillus</taxon>
    </lineage>
</organism>
<dbReference type="SUPFAM" id="SSF160996">
    <property type="entry name" value="HI0933 insert domain-like"/>
    <property type="match status" value="1"/>
</dbReference>
<sequence>MAAISAARLGAQVTLLEKGNRLGRKLLISGGGRCNVTNARGIDHIIENIPGNGKFLHSVLHQWSNQDIIQFFRDLGVELKEEDRGRMFPVTNRASTVLDALLQELHTQGVRIVFEASVQAISYRSQTCDFEIFMQGGGTFTGDSVVIAVGGCSVPETGSTGDGYHFARTFSHTIVEPYPTSVALVMHDPVIQNKTLQGVSLRQAVLRLYDRKKRLLTTEEGDVLFTHFGLSGPAALRVSQYAVRSWMKDGKEPLLLTIDADPTNTAMELKEKIFALCEMMPKRVFRTVVKEVTAVSLSNFILESCNLPGDRLAAQVSKRDIEQFVRCLKEIELHVADTLGLSRATVTGGGIAIKEIDPRTMESRKQRGLFFAGEVMDVHAHTGGYNITVAFSTGYVAGKHAALHSALMREQC</sequence>
<dbReference type="Gene3D" id="3.50.50.60">
    <property type="entry name" value="FAD/NAD(P)-binding domain"/>
    <property type="match status" value="1"/>
</dbReference>
<keyword evidence="3" id="KW-0274">FAD</keyword>
<protein>
    <recommendedName>
        <fullName evidence="8">Flavoprotein</fullName>
    </recommendedName>
</protein>
<dbReference type="InterPro" id="IPR004792">
    <property type="entry name" value="BaiN-like"/>
</dbReference>
<proteinExistence type="predicted"/>
<evidence type="ECO:0008006" key="8">
    <source>
        <dbReference type="Google" id="ProtNLM"/>
    </source>
</evidence>
<evidence type="ECO:0000313" key="7">
    <source>
        <dbReference type="Proteomes" id="UP000245380"/>
    </source>
</evidence>
<evidence type="ECO:0000256" key="3">
    <source>
        <dbReference type="ARBA" id="ARBA00022827"/>
    </source>
</evidence>
<comment type="caution">
    <text evidence="6">The sequence shown here is derived from an EMBL/GenBank/DDBJ whole genome shotgun (WGS) entry which is preliminary data.</text>
</comment>
<dbReference type="OrthoDB" id="9773233at2"/>
<dbReference type="Pfam" id="PF22780">
    <property type="entry name" value="HI0933_like_1st"/>
    <property type="match status" value="1"/>
</dbReference>